<dbReference type="InterPro" id="IPR036779">
    <property type="entry name" value="LysM_dom_sf"/>
</dbReference>
<name>A0A0D1E2B6_MYCMD</name>
<dbReference type="PRINTS" id="PR00320">
    <property type="entry name" value="GPROTEINBRPT"/>
</dbReference>
<dbReference type="GO" id="GO:0071013">
    <property type="term" value="C:catalytic step 2 spliceosome"/>
    <property type="evidence" value="ECO:0000318"/>
    <property type="project" value="GO_Central"/>
</dbReference>
<dbReference type="PANTHER" id="PTHR22842">
    <property type="entry name" value="WD40 REPEAT PROTEIN"/>
    <property type="match status" value="1"/>
</dbReference>
<feature type="repeat" description="WD" evidence="6">
    <location>
        <begin position="547"/>
        <end position="584"/>
    </location>
</feature>
<protein>
    <submittedName>
        <fullName evidence="8">Uncharacterized protein</fullName>
    </submittedName>
</protein>
<dbReference type="PROSITE" id="PS00678">
    <property type="entry name" value="WD_REPEATS_1"/>
    <property type="match status" value="1"/>
</dbReference>
<feature type="region of interest" description="Disordered" evidence="7">
    <location>
        <begin position="387"/>
        <end position="407"/>
    </location>
</feature>
<evidence type="ECO:0000256" key="1">
    <source>
        <dbReference type="ARBA" id="ARBA00004496"/>
    </source>
</evidence>
<comment type="similarity">
    <text evidence="5">Belongs to the WD repeat MORG1 family.</text>
</comment>
<feature type="repeat" description="WD" evidence="6">
    <location>
        <begin position="459"/>
        <end position="492"/>
    </location>
</feature>
<dbReference type="PROSITE" id="PS50082">
    <property type="entry name" value="WD_REPEATS_2"/>
    <property type="match status" value="4"/>
</dbReference>
<dbReference type="InterPro" id="IPR001680">
    <property type="entry name" value="WD40_rpt"/>
</dbReference>
<feature type="region of interest" description="Disordered" evidence="7">
    <location>
        <begin position="151"/>
        <end position="192"/>
    </location>
</feature>
<feature type="repeat" description="WD" evidence="6">
    <location>
        <begin position="505"/>
        <end position="546"/>
    </location>
</feature>
<evidence type="ECO:0000256" key="6">
    <source>
        <dbReference type="PROSITE-ProRule" id="PRU00221"/>
    </source>
</evidence>
<feature type="region of interest" description="Disordered" evidence="7">
    <location>
        <begin position="423"/>
        <end position="443"/>
    </location>
</feature>
<keyword evidence="9" id="KW-1185">Reference proteome</keyword>
<keyword evidence="4" id="KW-0677">Repeat</keyword>
<dbReference type="VEuPathDB" id="FungiDB:UMAG_11817"/>
<dbReference type="SMART" id="SM00320">
    <property type="entry name" value="WD40"/>
    <property type="match status" value="7"/>
</dbReference>
<dbReference type="OrthoDB" id="1068471at2759"/>
<dbReference type="PANTHER" id="PTHR22842:SF3">
    <property type="entry name" value="WD REPEAT DOMAIN-CONTAINING PROTEIN 83"/>
    <property type="match status" value="1"/>
</dbReference>
<dbReference type="GO" id="GO:0005737">
    <property type="term" value="C:cytoplasm"/>
    <property type="evidence" value="ECO:0007669"/>
    <property type="project" value="UniProtKB-SubCell"/>
</dbReference>
<dbReference type="PROSITE" id="PS50294">
    <property type="entry name" value="WD_REPEATS_REGION"/>
    <property type="match status" value="4"/>
</dbReference>
<dbReference type="Gene3D" id="3.10.350.10">
    <property type="entry name" value="LysM domain"/>
    <property type="match status" value="1"/>
</dbReference>
<dbReference type="InParanoid" id="A0A0D1E2B6"/>
<feature type="compositionally biased region" description="Low complexity" evidence="7">
    <location>
        <begin position="398"/>
        <end position="407"/>
    </location>
</feature>
<dbReference type="GO" id="GO:0000398">
    <property type="term" value="P:mRNA splicing, via spliceosome"/>
    <property type="evidence" value="ECO:0000318"/>
    <property type="project" value="GO_Central"/>
</dbReference>
<dbReference type="Gene3D" id="2.130.10.10">
    <property type="entry name" value="YVTN repeat-like/Quinoprotein amine dehydrogenase"/>
    <property type="match status" value="2"/>
</dbReference>
<dbReference type="AlphaFoldDB" id="A0A0D1E2B6"/>
<evidence type="ECO:0000256" key="3">
    <source>
        <dbReference type="ARBA" id="ARBA00022574"/>
    </source>
</evidence>
<dbReference type="CDD" id="cd00200">
    <property type="entry name" value="WD40"/>
    <property type="match status" value="1"/>
</dbReference>
<evidence type="ECO:0000313" key="9">
    <source>
        <dbReference type="Proteomes" id="UP000000561"/>
    </source>
</evidence>
<keyword evidence="2" id="KW-0963">Cytoplasm</keyword>
<dbReference type="eggNOG" id="KOG0316">
    <property type="taxonomic scope" value="Eukaryota"/>
</dbReference>
<sequence length="761" mass="82827">MQQQYLCLACSSTIPANVKPASVYVHGCCSRSVCSTCLTSNPRLVTFCPICEDATAAFRKGPRNDVTRKGDVLFDVQALLDREQAKEQERIPPPPYSESKGEEDVSGKFVVEEDTESEQEKVKPTGKQPSLLTRQASKSCAGAEVDVSAHPADALTADDSESSSKLISHRRKVDPHNTTGASSCTSSSTARDNGATRQYYLGKTDTLQSIAIRFCISSNELCLLNSLPRAVLSTSPHLLHTRSFILLPSHAVEKQLATNPGLEQSLQGPPRKSANEKTIAARRTAEAKFRATLAKRAGETPADERAAKAYVGLAEDEMRWVDFGEGLDELGLSVGCEANARTGRDDNEMWEAQQDTARRCRFDAILKHALGKWEMDSDWERAQRAQGLDPSIISNPPTASASSGFESESNSKTSHYWFTRALHSHQPGESSSSPRRNPRHVVSLSSSVKLPTLLKKSFEGAHKAPINVARYSSTGRYLLTGSTDRTVKLWNVGSPAHDSQPISTYTEHNYAVHALDVCADNSRFVSAGLDKSLYVWDVSASSVVRRFSGHSGKINDVRFAGNDGDGSVIVAAGWDGVVRVYDLRAQGSWKPIMELREATDAITSLSVSQAKIYSGCVDGVVRTYDVRAGQLKSDTFPAAVTSIAPSKLETSMLVATLDSTLRLLDTRDGTLLQSYQGHQHQEYRCRAVFGADEEGIVIGDERGRLVGWDMVSGESVRVGAKEGEEARRRPVLWVEFHPQDPGEMVSAGADGVVRVWSTASG</sequence>
<gene>
    <name evidence="8" type="ORF">UMAG_11817</name>
</gene>
<dbReference type="KEGG" id="uma:UMAG_11817"/>
<dbReference type="InterPro" id="IPR019775">
    <property type="entry name" value="WD40_repeat_CS"/>
</dbReference>
<dbReference type="GeneID" id="23567654"/>
<dbReference type="RefSeq" id="XP_011388095.1">
    <property type="nucleotide sequence ID" value="XM_011389793.1"/>
</dbReference>
<dbReference type="Pfam" id="PF00400">
    <property type="entry name" value="WD40"/>
    <property type="match status" value="3"/>
</dbReference>
<keyword evidence="3 6" id="KW-0853">WD repeat</keyword>
<dbReference type="InterPro" id="IPR020472">
    <property type="entry name" value="WD40_PAC1"/>
</dbReference>
<evidence type="ECO:0000256" key="2">
    <source>
        <dbReference type="ARBA" id="ARBA00022490"/>
    </source>
</evidence>
<evidence type="ECO:0000256" key="4">
    <source>
        <dbReference type="ARBA" id="ARBA00022737"/>
    </source>
</evidence>
<dbReference type="SMART" id="SM00564">
    <property type="entry name" value="PQQ"/>
    <property type="match status" value="2"/>
</dbReference>
<feature type="region of interest" description="Disordered" evidence="7">
    <location>
        <begin position="83"/>
        <end position="135"/>
    </location>
</feature>
<dbReference type="EMBL" id="CM003142">
    <property type="protein sequence ID" value="KIS70304.1"/>
    <property type="molecule type" value="Genomic_DNA"/>
</dbReference>
<feature type="compositionally biased region" description="Low complexity" evidence="7">
    <location>
        <begin position="178"/>
        <end position="190"/>
    </location>
</feature>
<accession>A0A0D1E2B6</accession>
<dbReference type="eggNOG" id="KOG0874">
    <property type="taxonomic scope" value="Eukaryota"/>
</dbReference>
<dbReference type="InterPro" id="IPR018391">
    <property type="entry name" value="PQQ_b-propeller_rpt"/>
</dbReference>
<evidence type="ECO:0000256" key="7">
    <source>
        <dbReference type="SAM" id="MobiDB-lite"/>
    </source>
</evidence>
<dbReference type="InterPro" id="IPR051980">
    <property type="entry name" value="WD_repeat_MORG1"/>
</dbReference>
<comment type="subcellular location">
    <subcellularLocation>
        <location evidence="1">Cytoplasm</location>
    </subcellularLocation>
</comment>
<evidence type="ECO:0000313" key="8">
    <source>
        <dbReference type="EMBL" id="KIS70304.1"/>
    </source>
</evidence>
<dbReference type="STRING" id="237631.A0A0D1E2B6"/>
<evidence type="ECO:0000256" key="5">
    <source>
        <dbReference type="ARBA" id="ARBA00038145"/>
    </source>
</evidence>
<dbReference type="eggNOG" id="KOG0531">
    <property type="taxonomic scope" value="Eukaryota"/>
</dbReference>
<reference evidence="8 9" key="1">
    <citation type="journal article" date="2006" name="Nature">
        <title>Insights from the genome of the biotrophic fungal plant pathogen Ustilago maydis.</title>
        <authorList>
            <person name="Kamper J."/>
            <person name="Kahmann R."/>
            <person name="Bolker M."/>
            <person name="Ma L.J."/>
            <person name="Brefort T."/>
            <person name="Saville B.J."/>
            <person name="Banuett F."/>
            <person name="Kronstad J.W."/>
            <person name="Gold S.E."/>
            <person name="Muller O."/>
            <person name="Perlin M.H."/>
            <person name="Wosten H.A."/>
            <person name="de Vries R."/>
            <person name="Ruiz-Herrera J."/>
            <person name="Reynaga-Pena C.G."/>
            <person name="Snetselaar K."/>
            <person name="McCann M."/>
            <person name="Perez-Martin J."/>
            <person name="Feldbrugge M."/>
            <person name="Basse C.W."/>
            <person name="Steinberg G."/>
            <person name="Ibeas J.I."/>
            <person name="Holloman W."/>
            <person name="Guzman P."/>
            <person name="Farman M."/>
            <person name="Stajich J.E."/>
            <person name="Sentandreu R."/>
            <person name="Gonzalez-Prieto J.M."/>
            <person name="Kennell J.C."/>
            <person name="Molina L."/>
            <person name="Schirawski J."/>
            <person name="Mendoza-Mendoza A."/>
            <person name="Greilinger D."/>
            <person name="Munch K."/>
            <person name="Rossel N."/>
            <person name="Scherer M."/>
            <person name="Vranes M."/>
            <person name="Ladendorf O."/>
            <person name="Vincon V."/>
            <person name="Fuchs U."/>
            <person name="Sandrock B."/>
            <person name="Meng S."/>
            <person name="Ho E.C."/>
            <person name="Cahill M.J."/>
            <person name="Boyce K.J."/>
            <person name="Klose J."/>
            <person name="Klosterman S.J."/>
            <person name="Deelstra H.J."/>
            <person name="Ortiz-Castellanos L."/>
            <person name="Li W."/>
            <person name="Sanchez-Alonso P."/>
            <person name="Schreier P.H."/>
            <person name="Hauser-Hahn I."/>
            <person name="Vaupel M."/>
            <person name="Koopmann E."/>
            <person name="Friedrich G."/>
            <person name="Voss H."/>
            <person name="Schluter T."/>
            <person name="Margolis J."/>
            <person name="Platt D."/>
            <person name="Swimmer C."/>
            <person name="Gnirke A."/>
            <person name="Chen F."/>
            <person name="Vysotskaia V."/>
            <person name="Mannhaupt G."/>
            <person name="Guldener U."/>
            <person name="Munsterkotter M."/>
            <person name="Haase D."/>
            <person name="Oesterheld M."/>
            <person name="Mewes H.W."/>
            <person name="Mauceli E.W."/>
            <person name="DeCaprio D."/>
            <person name="Wade C.M."/>
            <person name="Butler J."/>
            <person name="Young S."/>
            <person name="Jaffe D.B."/>
            <person name="Calvo S."/>
            <person name="Nusbaum C."/>
            <person name="Galagan J."/>
            <person name="Birren B.W."/>
        </authorList>
    </citation>
    <scope>NUCLEOTIDE SEQUENCE [LARGE SCALE GENOMIC DNA]</scope>
    <source>
        <strain evidence="9">DSM 14603 / FGSC 9021 / UM521</strain>
    </source>
</reference>
<dbReference type="SUPFAM" id="SSF50978">
    <property type="entry name" value="WD40 repeat-like"/>
    <property type="match status" value="1"/>
</dbReference>
<proteinExistence type="inferred from homology"/>
<dbReference type="InterPro" id="IPR015943">
    <property type="entry name" value="WD40/YVTN_repeat-like_dom_sf"/>
</dbReference>
<feature type="repeat" description="WD" evidence="6">
    <location>
        <begin position="724"/>
        <end position="761"/>
    </location>
</feature>
<organism evidence="8 9">
    <name type="scientific">Mycosarcoma maydis</name>
    <name type="common">Corn smut fungus</name>
    <name type="synonym">Ustilago maydis</name>
    <dbReference type="NCBI Taxonomy" id="5270"/>
    <lineage>
        <taxon>Eukaryota</taxon>
        <taxon>Fungi</taxon>
        <taxon>Dikarya</taxon>
        <taxon>Basidiomycota</taxon>
        <taxon>Ustilaginomycotina</taxon>
        <taxon>Ustilaginomycetes</taxon>
        <taxon>Ustilaginales</taxon>
        <taxon>Ustilaginaceae</taxon>
        <taxon>Mycosarcoma</taxon>
    </lineage>
</organism>
<dbReference type="Proteomes" id="UP000000561">
    <property type="component" value="Chromosome 3"/>
</dbReference>
<dbReference type="InterPro" id="IPR036322">
    <property type="entry name" value="WD40_repeat_dom_sf"/>
</dbReference>